<protein>
    <submittedName>
        <fullName evidence="2">Uncharacterized protein</fullName>
    </submittedName>
</protein>
<organism evidence="2">
    <name type="scientific">Sesamum latifolium</name>
    <dbReference type="NCBI Taxonomy" id="2727402"/>
    <lineage>
        <taxon>Eukaryota</taxon>
        <taxon>Viridiplantae</taxon>
        <taxon>Streptophyta</taxon>
        <taxon>Embryophyta</taxon>
        <taxon>Tracheophyta</taxon>
        <taxon>Spermatophyta</taxon>
        <taxon>Magnoliopsida</taxon>
        <taxon>eudicotyledons</taxon>
        <taxon>Gunneridae</taxon>
        <taxon>Pentapetalae</taxon>
        <taxon>asterids</taxon>
        <taxon>lamiids</taxon>
        <taxon>Lamiales</taxon>
        <taxon>Pedaliaceae</taxon>
        <taxon>Sesamum</taxon>
    </lineage>
</organism>
<reference evidence="2" key="2">
    <citation type="journal article" date="2024" name="Plant">
        <title>Genomic evolution and insights into agronomic trait innovations of Sesamum species.</title>
        <authorList>
            <person name="Miao H."/>
            <person name="Wang L."/>
            <person name="Qu L."/>
            <person name="Liu H."/>
            <person name="Sun Y."/>
            <person name="Le M."/>
            <person name="Wang Q."/>
            <person name="Wei S."/>
            <person name="Zheng Y."/>
            <person name="Lin W."/>
            <person name="Duan Y."/>
            <person name="Cao H."/>
            <person name="Xiong S."/>
            <person name="Wang X."/>
            <person name="Wei L."/>
            <person name="Li C."/>
            <person name="Ma Q."/>
            <person name="Ju M."/>
            <person name="Zhao R."/>
            <person name="Li G."/>
            <person name="Mu C."/>
            <person name="Tian Q."/>
            <person name="Mei H."/>
            <person name="Zhang T."/>
            <person name="Gao T."/>
            <person name="Zhang H."/>
        </authorList>
    </citation>
    <scope>NUCLEOTIDE SEQUENCE</scope>
    <source>
        <strain evidence="2">KEN1</strain>
    </source>
</reference>
<name>A0AAW2XW72_9LAMI</name>
<sequence>MEIPSNTADKQRAVETPDNPQALQVVAGMSVTPATGGLPQHPWHQHHPLQDLQVLLPTLQDEVALRTPPWSNR</sequence>
<dbReference type="AlphaFoldDB" id="A0AAW2XW72"/>
<feature type="region of interest" description="Disordered" evidence="1">
    <location>
        <begin position="1"/>
        <end position="20"/>
    </location>
</feature>
<proteinExistence type="predicted"/>
<comment type="caution">
    <text evidence="2">The sequence shown here is derived from an EMBL/GenBank/DDBJ whole genome shotgun (WGS) entry which is preliminary data.</text>
</comment>
<dbReference type="EMBL" id="JACGWN010000002">
    <property type="protein sequence ID" value="KAL0457880.1"/>
    <property type="molecule type" value="Genomic_DNA"/>
</dbReference>
<evidence type="ECO:0000256" key="1">
    <source>
        <dbReference type="SAM" id="MobiDB-lite"/>
    </source>
</evidence>
<gene>
    <name evidence="2" type="ORF">Slati_0415200</name>
</gene>
<accession>A0AAW2XW72</accession>
<reference evidence="2" key="1">
    <citation type="submission" date="2020-06" db="EMBL/GenBank/DDBJ databases">
        <authorList>
            <person name="Li T."/>
            <person name="Hu X."/>
            <person name="Zhang T."/>
            <person name="Song X."/>
            <person name="Zhang H."/>
            <person name="Dai N."/>
            <person name="Sheng W."/>
            <person name="Hou X."/>
            <person name="Wei L."/>
        </authorList>
    </citation>
    <scope>NUCLEOTIDE SEQUENCE</scope>
    <source>
        <strain evidence="2">KEN1</strain>
        <tissue evidence="2">Leaf</tissue>
    </source>
</reference>
<evidence type="ECO:0000313" key="2">
    <source>
        <dbReference type="EMBL" id="KAL0457880.1"/>
    </source>
</evidence>